<reference evidence="1 2" key="1">
    <citation type="submission" date="2024-06" db="EMBL/GenBank/DDBJ databases">
        <authorList>
            <person name="Pan Q."/>
            <person name="Wen M."/>
            <person name="Jouanno E."/>
            <person name="Zahm M."/>
            <person name="Klopp C."/>
            <person name="Cabau C."/>
            <person name="Louis A."/>
            <person name="Berthelot C."/>
            <person name="Parey E."/>
            <person name="Roest Crollius H."/>
            <person name="Montfort J."/>
            <person name="Robinson-Rechavi M."/>
            <person name="Bouchez O."/>
            <person name="Lampietro C."/>
            <person name="Lopez Roques C."/>
            <person name="Donnadieu C."/>
            <person name="Postlethwait J."/>
            <person name="Bobe J."/>
            <person name="Verreycken H."/>
            <person name="Guiguen Y."/>
        </authorList>
    </citation>
    <scope>NUCLEOTIDE SEQUENCE [LARGE SCALE GENOMIC DNA]</scope>
    <source>
        <strain evidence="1">Up_M1</strain>
        <tissue evidence="1">Testis</tissue>
    </source>
</reference>
<name>A0ABD0XMM1_UMBPY</name>
<proteinExistence type="predicted"/>
<gene>
    <name evidence="1" type="ORF">UPYG_G00030420</name>
</gene>
<dbReference type="AlphaFoldDB" id="A0ABD0XMM1"/>
<evidence type="ECO:0000313" key="1">
    <source>
        <dbReference type="EMBL" id="KAL1022643.1"/>
    </source>
</evidence>
<organism evidence="1 2">
    <name type="scientific">Umbra pygmaea</name>
    <name type="common">Eastern mudminnow</name>
    <dbReference type="NCBI Taxonomy" id="75934"/>
    <lineage>
        <taxon>Eukaryota</taxon>
        <taxon>Metazoa</taxon>
        <taxon>Chordata</taxon>
        <taxon>Craniata</taxon>
        <taxon>Vertebrata</taxon>
        <taxon>Euteleostomi</taxon>
        <taxon>Actinopterygii</taxon>
        <taxon>Neopterygii</taxon>
        <taxon>Teleostei</taxon>
        <taxon>Protacanthopterygii</taxon>
        <taxon>Esociformes</taxon>
        <taxon>Umbridae</taxon>
        <taxon>Umbra</taxon>
    </lineage>
</organism>
<sequence length="65" mass="7277">MKHHRGNAVVLSSVTKERRASLMHLPADDSEKSMLREPSVLKIFGLYRSCLQFLLVLGIVLPSAE</sequence>
<keyword evidence="2" id="KW-1185">Reference proteome</keyword>
<accession>A0ABD0XMM1</accession>
<evidence type="ECO:0000313" key="2">
    <source>
        <dbReference type="Proteomes" id="UP001557470"/>
    </source>
</evidence>
<protein>
    <submittedName>
        <fullName evidence="1">Uncharacterized protein</fullName>
    </submittedName>
</protein>
<dbReference type="Proteomes" id="UP001557470">
    <property type="component" value="Unassembled WGS sequence"/>
</dbReference>
<comment type="caution">
    <text evidence="1">The sequence shown here is derived from an EMBL/GenBank/DDBJ whole genome shotgun (WGS) entry which is preliminary data.</text>
</comment>
<dbReference type="EMBL" id="JAGEUA010000001">
    <property type="protein sequence ID" value="KAL1022643.1"/>
    <property type="molecule type" value="Genomic_DNA"/>
</dbReference>